<evidence type="ECO:0000313" key="4">
    <source>
        <dbReference type="EMBL" id="OIT40795.1"/>
    </source>
</evidence>
<comment type="caution">
    <text evidence="4">The sequence shown here is derived from an EMBL/GenBank/DDBJ whole genome shotgun (WGS) entry which is preliminary data.</text>
</comment>
<dbReference type="PANTHER" id="PTHR45885:SF1">
    <property type="entry name" value="CELL DIVISION CYCLE 5-LIKE PROTEIN"/>
    <property type="match status" value="1"/>
</dbReference>
<dbReference type="GO" id="GO:0003677">
    <property type="term" value="F:DNA binding"/>
    <property type="evidence" value="ECO:0007669"/>
    <property type="project" value="UniProtKB-KW"/>
</dbReference>
<dbReference type="Gramene" id="OIT40795">
    <property type="protein sequence ID" value="OIT40795"/>
    <property type="gene ID" value="A4A49_29848"/>
</dbReference>
<dbReference type="GO" id="GO:0051301">
    <property type="term" value="P:cell division"/>
    <property type="evidence" value="ECO:0007669"/>
    <property type="project" value="UniProtKB-KW"/>
</dbReference>
<dbReference type="SMR" id="A0A314LGG1"/>
<dbReference type="PANTHER" id="PTHR45885">
    <property type="entry name" value="CELL DIVISION CYCLE 5-LIKE PROTEIN"/>
    <property type="match status" value="1"/>
</dbReference>
<dbReference type="EMBL" id="MJEQ01000002">
    <property type="protein sequence ID" value="OIT40795.1"/>
    <property type="molecule type" value="Genomic_DNA"/>
</dbReference>
<dbReference type="Proteomes" id="UP000187609">
    <property type="component" value="Unassembled WGS sequence"/>
</dbReference>
<feature type="compositionally biased region" description="Basic and acidic residues" evidence="3">
    <location>
        <begin position="1"/>
        <end position="14"/>
    </location>
</feature>
<dbReference type="InterPro" id="IPR047242">
    <property type="entry name" value="CDC5L/Cef1"/>
</dbReference>
<dbReference type="AlphaFoldDB" id="A0A314LGG1"/>
<keyword evidence="2" id="KW-0539">Nucleus</keyword>
<dbReference type="GO" id="GO:0000398">
    <property type="term" value="P:mRNA splicing, via spliceosome"/>
    <property type="evidence" value="ECO:0007669"/>
    <property type="project" value="InterPro"/>
</dbReference>
<evidence type="ECO:0000256" key="3">
    <source>
        <dbReference type="SAM" id="MobiDB-lite"/>
    </source>
</evidence>
<evidence type="ECO:0000256" key="2">
    <source>
        <dbReference type="ARBA" id="ARBA00023242"/>
    </source>
</evidence>
<accession>A0A314LGG1</accession>
<name>A0A314LGG1_NICAT</name>
<reference evidence="4" key="1">
    <citation type="submission" date="2016-11" db="EMBL/GenBank/DDBJ databases">
        <title>The genome of Nicotiana attenuata.</title>
        <authorList>
            <person name="Xu S."/>
            <person name="Brockmoeller T."/>
            <person name="Gaquerel E."/>
            <person name="Navarro A."/>
            <person name="Kuhl H."/>
            <person name="Gase K."/>
            <person name="Ling Z."/>
            <person name="Zhou W."/>
            <person name="Kreitzer C."/>
            <person name="Stanke M."/>
            <person name="Tang H."/>
            <person name="Lyons E."/>
            <person name="Pandey P."/>
            <person name="Pandey S.P."/>
            <person name="Timmermann B."/>
            <person name="Baldwin I.T."/>
        </authorList>
    </citation>
    <scope>NUCLEOTIDE SEQUENCE [LARGE SCALE GENOMIC DNA]</scope>
    <source>
        <strain evidence="4">UT</strain>
    </source>
</reference>
<gene>
    <name evidence="4" type="primary">CDC5_1</name>
    <name evidence="4" type="ORF">A4A49_29848</name>
</gene>
<sequence>MDEGEKELFSEARARLANTSGKNAKRKAREKQLQEAQRFDSLQKTRELRAAGIDQVYQRKRKGSSGIDYNAEIPLEKKPPLGERRVDKEARLRKHDIARNKIAQRKEDTPTTISYHANKHNVRKRSKLNLPAPRIPDHELVAIAKIGIHANDLIAGVDELSKGNAATCTLLQIMPGVLDTVASSIECVPDWGSFR</sequence>
<evidence type="ECO:0000313" key="5">
    <source>
        <dbReference type="Proteomes" id="UP000187609"/>
    </source>
</evidence>
<dbReference type="GO" id="GO:0000974">
    <property type="term" value="C:Prp19 complex"/>
    <property type="evidence" value="ECO:0007669"/>
    <property type="project" value="InterPro"/>
</dbReference>
<proteinExistence type="predicted"/>
<evidence type="ECO:0000256" key="1">
    <source>
        <dbReference type="ARBA" id="ARBA00023125"/>
    </source>
</evidence>
<feature type="compositionally biased region" description="Basic and acidic residues" evidence="3">
    <location>
        <begin position="30"/>
        <end position="40"/>
    </location>
</feature>
<dbReference type="STRING" id="49451.A0A314LGG1"/>
<protein>
    <submittedName>
        <fullName evidence="4">Cell division cycle 5-like protein</fullName>
    </submittedName>
</protein>
<keyword evidence="5" id="KW-1185">Reference proteome</keyword>
<dbReference type="GO" id="GO:0005681">
    <property type="term" value="C:spliceosomal complex"/>
    <property type="evidence" value="ECO:0007669"/>
    <property type="project" value="TreeGrafter"/>
</dbReference>
<feature type="region of interest" description="Disordered" evidence="3">
    <location>
        <begin position="1"/>
        <end position="40"/>
    </location>
</feature>
<organism evidence="4 5">
    <name type="scientific">Nicotiana attenuata</name>
    <name type="common">Coyote tobacco</name>
    <dbReference type="NCBI Taxonomy" id="49451"/>
    <lineage>
        <taxon>Eukaryota</taxon>
        <taxon>Viridiplantae</taxon>
        <taxon>Streptophyta</taxon>
        <taxon>Embryophyta</taxon>
        <taxon>Tracheophyta</taxon>
        <taxon>Spermatophyta</taxon>
        <taxon>Magnoliopsida</taxon>
        <taxon>eudicotyledons</taxon>
        <taxon>Gunneridae</taxon>
        <taxon>Pentapetalae</taxon>
        <taxon>asterids</taxon>
        <taxon>lamiids</taxon>
        <taxon>Solanales</taxon>
        <taxon>Solanaceae</taxon>
        <taxon>Nicotianoideae</taxon>
        <taxon>Nicotianeae</taxon>
        <taxon>Nicotiana</taxon>
    </lineage>
</organism>
<keyword evidence="1" id="KW-0238">DNA-binding</keyword>